<protein>
    <recommendedName>
        <fullName evidence="9">Eukaryotic translation initiation factor 4E</fullName>
    </recommendedName>
</protein>
<name>A0A7M7K488_VARDE</name>
<dbReference type="PANTHER" id="PTHR11960">
    <property type="entry name" value="EUKARYOTIC TRANSLATION INITIATION FACTOR 4E RELATED"/>
    <property type="match status" value="1"/>
</dbReference>
<dbReference type="GO" id="GO:0006417">
    <property type="term" value="P:regulation of translation"/>
    <property type="evidence" value="ECO:0007669"/>
    <property type="project" value="UniProtKB-KW"/>
</dbReference>
<dbReference type="GO" id="GO:0003743">
    <property type="term" value="F:translation initiation factor activity"/>
    <property type="evidence" value="ECO:0007669"/>
    <property type="project" value="UniProtKB-KW"/>
</dbReference>
<evidence type="ECO:0000313" key="8">
    <source>
        <dbReference type="Proteomes" id="UP000594260"/>
    </source>
</evidence>
<accession>A0A7M7K488</accession>
<proteinExistence type="inferred from homology"/>
<dbReference type="InterPro" id="IPR023398">
    <property type="entry name" value="TIF_eIF4e-like"/>
</dbReference>
<dbReference type="Gene3D" id="3.30.760.10">
    <property type="entry name" value="RNA Cap, Translation Initiation Factor Eif4e"/>
    <property type="match status" value="1"/>
</dbReference>
<dbReference type="Proteomes" id="UP000594260">
    <property type="component" value="Unplaced"/>
</dbReference>
<reference evidence="7" key="1">
    <citation type="submission" date="2021-01" db="UniProtKB">
        <authorList>
            <consortium name="EnsemblMetazoa"/>
        </authorList>
    </citation>
    <scope>IDENTIFICATION</scope>
</reference>
<dbReference type="Pfam" id="PF01652">
    <property type="entry name" value="IF4E"/>
    <property type="match status" value="1"/>
</dbReference>
<dbReference type="KEGG" id="vde:111250374"/>
<keyword evidence="5 6" id="KW-0648">Protein biosynthesis</keyword>
<dbReference type="AlphaFoldDB" id="A0A7M7K488"/>
<keyword evidence="4 6" id="KW-0694">RNA-binding</keyword>
<evidence type="ECO:0000256" key="5">
    <source>
        <dbReference type="ARBA" id="ARBA00022917"/>
    </source>
</evidence>
<dbReference type="GO" id="GO:0016281">
    <property type="term" value="C:eukaryotic translation initiation factor 4F complex"/>
    <property type="evidence" value="ECO:0007669"/>
    <property type="project" value="TreeGrafter"/>
</dbReference>
<evidence type="ECO:0000313" key="7">
    <source>
        <dbReference type="EnsemblMetazoa" id="XP_022661264"/>
    </source>
</evidence>
<evidence type="ECO:0000256" key="3">
    <source>
        <dbReference type="ARBA" id="ARBA00022845"/>
    </source>
</evidence>
<comment type="similarity">
    <text evidence="1 6">Belongs to the eukaryotic initiation factor 4E family.</text>
</comment>
<evidence type="ECO:0008006" key="9">
    <source>
        <dbReference type="Google" id="ProtNLM"/>
    </source>
</evidence>
<evidence type="ECO:0000256" key="2">
    <source>
        <dbReference type="ARBA" id="ARBA00022540"/>
    </source>
</evidence>
<keyword evidence="3" id="KW-0810">Translation regulation</keyword>
<dbReference type="EnsemblMetazoa" id="XM_022805529">
    <property type="protein sequence ID" value="XP_022661264"/>
    <property type="gene ID" value="LOC111250374"/>
</dbReference>
<keyword evidence="8" id="KW-1185">Reference proteome</keyword>
<dbReference type="SUPFAM" id="SSF55418">
    <property type="entry name" value="eIF4e-like"/>
    <property type="match status" value="1"/>
</dbReference>
<dbReference type="RefSeq" id="XP_022661264.1">
    <property type="nucleotide sequence ID" value="XM_022805529.1"/>
</dbReference>
<evidence type="ECO:0000256" key="6">
    <source>
        <dbReference type="RuleBase" id="RU004374"/>
    </source>
</evidence>
<evidence type="ECO:0000256" key="1">
    <source>
        <dbReference type="ARBA" id="ARBA00009860"/>
    </source>
</evidence>
<keyword evidence="2 6" id="KW-0396">Initiation factor</keyword>
<sequence length="340" mass="39166">MAKKKSLKKNKRQKSTIMEVPTIMPDVDNLPHMPTNMDQLVPSVKREEPDLTLEFDDCGFTATPDLEYITDDDVVVPSSPPPIKHHHDGSGDSILQNRFIIKEAIVPPRYNNEVATGISVSFKDISESGRDQTTEAEKTYSFKESASEACTKHPLQDVWVFWYYQGDKKKSWQENLLRLWEFDTVEDFWAMYNHTIQPSNLQPGRDFNLFKKGIRPEWEDVHNTGGGMWSITLRERRTRSPEMDAVWTEVAMLLIGDQFDNLAPSVNGATYSARKNQDRVSLWVKADFDRHRDEIRAIGERLRKAVQFAGNNFVLEYATSDDWKYKAGPTVNARIILHLQ</sequence>
<dbReference type="GO" id="GO:0000340">
    <property type="term" value="F:RNA 7-methylguanosine cap binding"/>
    <property type="evidence" value="ECO:0007669"/>
    <property type="project" value="TreeGrafter"/>
</dbReference>
<dbReference type="InParanoid" id="A0A7M7K488"/>
<evidence type="ECO:0000256" key="4">
    <source>
        <dbReference type="ARBA" id="ARBA00022884"/>
    </source>
</evidence>
<dbReference type="GeneID" id="111250374"/>
<dbReference type="OrthoDB" id="590761at2759"/>
<organism evidence="7 8">
    <name type="scientific">Varroa destructor</name>
    <name type="common">Honeybee mite</name>
    <dbReference type="NCBI Taxonomy" id="109461"/>
    <lineage>
        <taxon>Eukaryota</taxon>
        <taxon>Metazoa</taxon>
        <taxon>Ecdysozoa</taxon>
        <taxon>Arthropoda</taxon>
        <taxon>Chelicerata</taxon>
        <taxon>Arachnida</taxon>
        <taxon>Acari</taxon>
        <taxon>Parasitiformes</taxon>
        <taxon>Mesostigmata</taxon>
        <taxon>Gamasina</taxon>
        <taxon>Dermanyssoidea</taxon>
        <taxon>Varroidae</taxon>
        <taxon>Varroa</taxon>
    </lineage>
</organism>
<dbReference type="PANTHER" id="PTHR11960:SF8">
    <property type="entry name" value="EUKARYOTIC TRANSLATION INITIATION FACTOR 4E1-RELATED"/>
    <property type="match status" value="1"/>
</dbReference>
<dbReference type="InterPro" id="IPR001040">
    <property type="entry name" value="TIF_eIF_4E"/>
</dbReference>